<dbReference type="VEuPathDB" id="FungiDB:ASPWEDRAFT_56575"/>
<evidence type="ECO:0000256" key="1">
    <source>
        <dbReference type="ARBA" id="ARBA00004123"/>
    </source>
</evidence>
<dbReference type="GO" id="GO:0035861">
    <property type="term" value="C:site of double-strand break"/>
    <property type="evidence" value="ECO:0007669"/>
    <property type="project" value="TreeGrafter"/>
</dbReference>
<evidence type="ECO:0000256" key="4">
    <source>
        <dbReference type="ARBA" id="ARBA00022490"/>
    </source>
</evidence>
<dbReference type="FunFam" id="3.40.50.300:FF:000039">
    <property type="entry name" value="26S proteasome regulatory subunit 4"/>
    <property type="match status" value="1"/>
</dbReference>
<dbReference type="InterPro" id="IPR003960">
    <property type="entry name" value="ATPase_AAA_CS"/>
</dbReference>
<dbReference type="InterPro" id="IPR003593">
    <property type="entry name" value="AAA+_ATPase"/>
</dbReference>
<dbReference type="FunFam" id="2.130.10.10:FF:001035">
    <property type="entry name" value="Putative WD repeat protein"/>
    <property type="match status" value="1"/>
</dbReference>
<dbReference type="PANTHER" id="PTHR16017:SF0">
    <property type="entry name" value="WD REPEAT-CONTAINING PROTEIN 70"/>
    <property type="match status" value="1"/>
</dbReference>
<dbReference type="Gene3D" id="2.130.10.10">
    <property type="entry name" value="YVTN repeat-like/Quinoprotein amine dehydrogenase"/>
    <property type="match status" value="3"/>
</dbReference>
<gene>
    <name evidence="15" type="ORF">ASPWEDRAFT_56575</name>
</gene>
<dbReference type="Gene3D" id="2.40.50.140">
    <property type="entry name" value="Nucleic acid-binding proteins"/>
    <property type="match status" value="1"/>
</dbReference>
<evidence type="ECO:0000259" key="14">
    <source>
        <dbReference type="SMART" id="SM00382"/>
    </source>
</evidence>
<feature type="compositionally biased region" description="Acidic residues" evidence="13">
    <location>
        <begin position="463"/>
        <end position="472"/>
    </location>
</feature>
<reference evidence="16" key="1">
    <citation type="journal article" date="2017" name="Genome Biol.">
        <title>Comparative genomics reveals high biological diversity and specific adaptations in the industrially and medically important fungal genus Aspergillus.</title>
        <authorList>
            <person name="de Vries R.P."/>
            <person name="Riley R."/>
            <person name="Wiebenga A."/>
            <person name="Aguilar-Osorio G."/>
            <person name="Amillis S."/>
            <person name="Uchima C.A."/>
            <person name="Anderluh G."/>
            <person name="Asadollahi M."/>
            <person name="Askin M."/>
            <person name="Barry K."/>
            <person name="Battaglia E."/>
            <person name="Bayram O."/>
            <person name="Benocci T."/>
            <person name="Braus-Stromeyer S.A."/>
            <person name="Caldana C."/>
            <person name="Canovas D."/>
            <person name="Cerqueira G.C."/>
            <person name="Chen F."/>
            <person name="Chen W."/>
            <person name="Choi C."/>
            <person name="Clum A."/>
            <person name="Dos Santos R.A."/>
            <person name="Damasio A.R."/>
            <person name="Diallinas G."/>
            <person name="Emri T."/>
            <person name="Fekete E."/>
            <person name="Flipphi M."/>
            <person name="Freyberg S."/>
            <person name="Gallo A."/>
            <person name="Gournas C."/>
            <person name="Habgood R."/>
            <person name="Hainaut M."/>
            <person name="Harispe M.L."/>
            <person name="Henrissat B."/>
            <person name="Hilden K.S."/>
            <person name="Hope R."/>
            <person name="Hossain A."/>
            <person name="Karabika E."/>
            <person name="Karaffa L."/>
            <person name="Karanyi Z."/>
            <person name="Krasevec N."/>
            <person name="Kuo A."/>
            <person name="Kusch H."/>
            <person name="LaButti K."/>
            <person name="Lagendijk E.L."/>
            <person name="Lapidus A."/>
            <person name="Levasseur A."/>
            <person name="Lindquist E."/>
            <person name="Lipzen A."/>
            <person name="Logrieco A.F."/>
            <person name="MacCabe A."/>
            <person name="Maekelae M.R."/>
            <person name="Malavazi I."/>
            <person name="Melin P."/>
            <person name="Meyer V."/>
            <person name="Mielnichuk N."/>
            <person name="Miskei M."/>
            <person name="Molnar A.P."/>
            <person name="Mule G."/>
            <person name="Ngan C.Y."/>
            <person name="Orejas M."/>
            <person name="Orosz E."/>
            <person name="Ouedraogo J.P."/>
            <person name="Overkamp K.M."/>
            <person name="Park H.-S."/>
            <person name="Perrone G."/>
            <person name="Piumi F."/>
            <person name="Punt P.J."/>
            <person name="Ram A.F."/>
            <person name="Ramon A."/>
            <person name="Rauscher S."/>
            <person name="Record E."/>
            <person name="Riano-Pachon D.M."/>
            <person name="Robert V."/>
            <person name="Roehrig J."/>
            <person name="Ruller R."/>
            <person name="Salamov A."/>
            <person name="Salih N.S."/>
            <person name="Samson R.A."/>
            <person name="Sandor E."/>
            <person name="Sanguinetti M."/>
            <person name="Schuetze T."/>
            <person name="Sepcic K."/>
            <person name="Shelest E."/>
            <person name="Sherlock G."/>
            <person name="Sophianopoulou V."/>
            <person name="Squina F.M."/>
            <person name="Sun H."/>
            <person name="Susca A."/>
            <person name="Todd R.B."/>
            <person name="Tsang A."/>
            <person name="Unkles S.E."/>
            <person name="van de Wiele N."/>
            <person name="van Rossen-Uffink D."/>
            <person name="Oliveira J.V."/>
            <person name="Vesth T.C."/>
            <person name="Visser J."/>
            <person name="Yu J.-H."/>
            <person name="Zhou M."/>
            <person name="Andersen M.R."/>
            <person name="Archer D.B."/>
            <person name="Baker S.E."/>
            <person name="Benoit I."/>
            <person name="Brakhage A.A."/>
            <person name="Braus G.H."/>
            <person name="Fischer R."/>
            <person name="Frisvad J.C."/>
            <person name="Goldman G.H."/>
            <person name="Houbraken J."/>
            <person name="Oakley B."/>
            <person name="Pocsi I."/>
            <person name="Scazzocchio C."/>
            <person name="Seiboth B."/>
            <person name="vanKuyk P.A."/>
            <person name="Wortman J."/>
            <person name="Dyer P.S."/>
            <person name="Grigoriev I.V."/>
        </authorList>
    </citation>
    <scope>NUCLEOTIDE SEQUENCE [LARGE SCALE GENOMIC DNA]</scope>
    <source>
        <strain evidence="16">DTO 134E9</strain>
    </source>
</reference>
<accession>A0A1L9S2V4</accession>
<dbReference type="Proteomes" id="UP000184383">
    <property type="component" value="Unassembled WGS sequence"/>
</dbReference>
<feature type="region of interest" description="Disordered" evidence="13">
    <location>
        <begin position="949"/>
        <end position="972"/>
    </location>
</feature>
<dbReference type="GO" id="GO:0016887">
    <property type="term" value="F:ATP hydrolysis activity"/>
    <property type="evidence" value="ECO:0007669"/>
    <property type="project" value="InterPro"/>
</dbReference>
<dbReference type="PROSITE" id="PS00674">
    <property type="entry name" value="AAA"/>
    <property type="match status" value="1"/>
</dbReference>
<evidence type="ECO:0000256" key="9">
    <source>
        <dbReference type="ARBA" id="ARBA00022942"/>
    </source>
</evidence>
<dbReference type="Pfam" id="PF00400">
    <property type="entry name" value="WD40"/>
    <property type="match status" value="3"/>
</dbReference>
<dbReference type="InterPro" id="IPR012340">
    <property type="entry name" value="NA-bd_OB-fold"/>
</dbReference>
<evidence type="ECO:0000256" key="3">
    <source>
        <dbReference type="ARBA" id="ARBA00006914"/>
    </source>
</evidence>
<keyword evidence="16" id="KW-1185">Reference proteome</keyword>
<dbReference type="GO" id="GO:0005634">
    <property type="term" value="C:nucleus"/>
    <property type="evidence" value="ECO:0007669"/>
    <property type="project" value="UniProtKB-SubCell"/>
</dbReference>
<keyword evidence="5 12" id="KW-0853">WD repeat</keyword>
<dbReference type="FunFam" id="2.40.50.140:FF:000030">
    <property type="entry name" value="26S protease regulatory subunit 4"/>
    <property type="match status" value="1"/>
</dbReference>
<name>A0A1L9S2V4_ASPWE</name>
<dbReference type="InterPro" id="IPR036322">
    <property type="entry name" value="WD40_repeat_dom_sf"/>
</dbReference>
<dbReference type="PANTHER" id="PTHR16017">
    <property type="entry name" value="GASTRULATION DEFECTIVE PROTEIN 1-RELATED"/>
    <property type="match status" value="1"/>
</dbReference>
<dbReference type="Pfam" id="PF16450">
    <property type="entry name" value="Prot_ATP_ID_OB_C"/>
    <property type="match status" value="1"/>
</dbReference>
<dbReference type="GO" id="GO:0005737">
    <property type="term" value="C:cytoplasm"/>
    <property type="evidence" value="ECO:0007669"/>
    <property type="project" value="UniProtKB-SubCell"/>
</dbReference>
<dbReference type="GeneID" id="63754147"/>
<evidence type="ECO:0000256" key="2">
    <source>
        <dbReference type="ARBA" id="ARBA00004496"/>
    </source>
</evidence>
<evidence type="ECO:0000256" key="5">
    <source>
        <dbReference type="ARBA" id="ARBA00022574"/>
    </source>
</evidence>
<evidence type="ECO:0000256" key="12">
    <source>
        <dbReference type="PROSITE-ProRule" id="PRU00221"/>
    </source>
</evidence>
<dbReference type="InterPro" id="IPR051858">
    <property type="entry name" value="WD_repeat_GAD-1"/>
</dbReference>
<feature type="repeat" description="WD" evidence="12">
    <location>
        <begin position="591"/>
        <end position="633"/>
    </location>
</feature>
<proteinExistence type="inferred from homology"/>
<evidence type="ECO:0000256" key="10">
    <source>
        <dbReference type="ARBA" id="ARBA00023242"/>
    </source>
</evidence>
<dbReference type="Pfam" id="PF17862">
    <property type="entry name" value="AAA_lid_3"/>
    <property type="match status" value="1"/>
</dbReference>
<feature type="region of interest" description="Disordered" evidence="13">
    <location>
        <begin position="442"/>
        <end position="472"/>
    </location>
</feature>
<evidence type="ECO:0000256" key="11">
    <source>
        <dbReference type="ARBA" id="ARBA00068880"/>
    </source>
</evidence>
<keyword evidence="8" id="KW-0067">ATP-binding</keyword>
<dbReference type="CDD" id="cd19502">
    <property type="entry name" value="RecA-like_PAN_like"/>
    <property type="match status" value="1"/>
</dbReference>
<dbReference type="GO" id="GO:0000502">
    <property type="term" value="C:proteasome complex"/>
    <property type="evidence" value="ECO:0007669"/>
    <property type="project" value="UniProtKB-KW"/>
</dbReference>
<feature type="domain" description="AAA+ ATPase" evidence="14">
    <location>
        <begin position="170"/>
        <end position="309"/>
    </location>
</feature>
<dbReference type="OrthoDB" id="10264376at2759"/>
<dbReference type="FunFam" id="2.130.10.10:FF:000868">
    <property type="entry name" value="WD repeat protein"/>
    <property type="match status" value="1"/>
</dbReference>
<dbReference type="GO" id="GO:0005524">
    <property type="term" value="F:ATP binding"/>
    <property type="evidence" value="ECO:0007669"/>
    <property type="project" value="UniProtKB-KW"/>
</dbReference>
<dbReference type="RefSeq" id="XP_040695143.1">
    <property type="nucleotide sequence ID" value="XM_040838299.1"/>
</dbReference>
<dbReference type="SUPFAM" id="SSF52540">
    <property type="entry name" value="P-loop containing nucleoside triphosphate hydrolases"/>
    <property type="match status" value="1"/>
</dbReference>
<keyword evidence="9" id="KW-0647">Proteasome</keyword>
<dbReference type="Gene3D" id="1.10.8.60">
    <property type="match status" value="1"/>
</dbReference>
<sequence>MQRVHDHLLLEEEYVENMERLRKGKAQAAQGPATQGDLDIMDRNADERSRVDDMRGSPMGVGNLEELIDDDHAIVSSATGPEYYVSIMSFVDKDLLEPGASILLHHKSVSVVGVLTEEADPLVSVMKLDKAPTDSYADIGGLESQIQEVRESVELPLLHPELYEEMGIKPPKGVILYGAPGTGKTLLAKAVANQTSATFLRIVGSELIQKYLGDGPRLVRQIFSVAAEHAPSIVFIDEIDAIGTKRYESQSGGEREIQRTMLELLNQLDGFDDRGDVKVVMATNKIETLDPALIRPGRIDRKILFENPDRNDDVDLDEFINQKDDLSGADIRAICTEAGLMALRERRMRVQMDDFRSARERIMKTKQDGGPVEGLYFDIMSVICKQCKHHKHRKLELHYLPKTFVSARDSNFTSHYLITMDGFDEEAFKKFFPTSFGKQEKSADVSAQINRTKRSEVSVKPSDDEDDDEDEFPVSHELVLKTHERAVTTMTVDPAGSRLITGSTDCSLKLHDFASMTPSTVRAFKSVDPSFKKQSAAQETHAVHYAAFNPLSPSHVLVVPATPQPRVISRDGETLVEFVKGDMYLRDLHNTKGHVSEVTSAAWHPTDYNLCVTAGTDSTVRIWDANVGRSQKEVIVHKSRVAGSAGRSKMTAVAWGSPKQGGSNILVAAALDGSLLMWGGDGPHTRPSGEIRDAHTRDTWTSGLDVSSDGRLVISKGGDDTIKLWDTRKFKQPITTVSHPSISDRYPTSNIIFSPTSANVITGSETGHLHILNPATLRPELVTPVTPGSPLITVLWHEKLNQILTGSANAETHVLYNPTMSTKGAAMVMSKAPKRRHVDDDPNLTMDLSQGISGENVVVGSNGVPHYSSSTWSARHPTIGLTASGRPRDPRRPHLPLTTPFAKSQPDEKHIRENIPLSSMRDEDPREALLKYAEKAEKDPIFTNAWKETQPKTIYRELSDDEEEPEKKKARR</sequence>
<evidence type="ECO:0000256" key="8">
    <source>
        <dbReference type="ARBA" id="ARBA00022840"/>
    </source>
</evidence>
<dbReference type="PROSITE" id="PS50082">
    <property type="entry name" value="WD_REPEATS_2"/>
    <property type="match status" value="3"/>
</dbReference>
<evidence type="ECO:0000313" key="16">
    <source>
        <dbReference type="Proteomes" id="UP000184383"/>
    </source>
</evidence>
<dbReference type="InterPro" id="IPR032501">
    <property type="entry name" value="Prot_ATP_ID_OB_2nd"/>
</dbReference>
<dbReference type="AlphaFoldDB" id="A0A1L9S2V4"/>
<comment type="similarity">
    <text evidence="3">Belongs to the AAA ATPase family.</text>
</comment>
<evidence type="ECO:0000256" key="13">
    <source>
        <dbReference type="SAM" id="MobiDB-lite"/>
    </source>
</evidence>
<dbReference type="InterPro" id="IPR027417">
    <property type="entry name" value="P-loop_NTPase"/>
</dbReference>
<protein>
    <recommendedName>
        <fullName evidence="11">26S proteasome regulatory subunit 4 homolog</fullName>
    </recommendedName>
</protein>
<feature type="repeat" description="WD" evidence="12">
    <location>
        <begin position="480"/>
        <end position="521"/>
    </location>
</feature>
<comment type="subcellular location">
    <subcellularLocation>
        <location evidence="2">Cytoplasm</location>
    </subcellularLocation>
    <subcellularLocation>
        <location evidence="1">Nucleus</location>
    </subcellularLocation>
</comment>
<dbReference type="SMART" id="SM00382">
    <property type="entry name" value="AAA"/>
    <property type="match status" value="1"/>
</dbReference>
<dbReference type="InterPro" id="IPR041569">
    <property type="entry name" value="AAA_lid_3"/>
</dbReference>
<dbReference type="Pfam" id="PF00004">
    <property type="entry name" value="AAA"/>
    <property type="match status" value="1"/>
</dbReference>
<evidence type="ECO:0000313" key="15">
    <source>
        <dbReference type="EMBL" id="OJJ41467.1"/>
    </source>
</evidence>
<dbReference type="InterPro" id="IPR001680">
    <property type="entry name" value="WD40_rpt"/>
</dbReference>
<dbReference type="Gene3D" id="3.40.50.300">
    <property type="entry name" value="P-loop containing nucleotide triphosphate hydrolases"/>
    <property type="match status" value="1"/>
</dbReference>
<keyword evidence="7" id="KW-0547">Nucleotide-binding</keyword>
<dbReference type="SMART" id="SM00320">
    <property type="entry name" value="WD40"/>
    <property type="match status" value="5"/>
</dbReference>
<dbReference type="EMBL" id="KV878209">
    <property type="protein sequence ID" value="OJJ41467.1"/>
    <property type="molecule type" value="Genomic_DNA"/>
</dbReference>
<dbReference type="PROSITE" id="PS50294">
    <property type="entry name" value="WD_REPEATS_REGION"/>
    <property type="match status" value="1"/>
</dbReference>
<dbReference type="InterPro" id="IPR003959">
    <property type="entry name" value="ATPase_AAA_core"/>
</dbReference>
<keyword evidence="6" id="KW-0677">Repeat</keyword>
<dbReference type="InterPro" id="IPR015943">
    <property type="entry name" value="WD40/YVTN_repeat-like_dom_sf"/>
</dbReference>
<evidence type="ECO:0000256" key="6">
    <source>
        <dbReference type="ARBA" id="ARBA00022737"/>
    </source>
</evidence>
<evidence type="ECO:0000256" key="7">
    <source>
        <dbReference type="ARBA" id="ARBA00022741"/>
    </source>
</evidence>
<dbReference type="STRING" id="1073089.A0A1L9S2V4"/>
<feature type="repeat" description="WD" evidence="12">
    <location>
        <begin position="704"/>
        <end position="735"/>
    </location>
</feature>
<dbReference type="SUPFAM" id="SSF50978">
    <property type="entry name" value="WD40 repeat-like"/>
    <property type="match status" value="1"/>
</dbReference>
<organism evidence="15 16">
    <name type="scientific">Aspergillus wentii DTO 134E9</name>
    <dbReference type="NCBI Taxonomy" id="1073089"/>
    <lineage>
        <taxon>Eukaryota</taxon>
        <taxon>Fungi</taxon>
        <taxon>Dikarya</taxon>
        <taxon>Ascomycota</taxon>
        <taxon>Pezizomycotina</taxon>
        <taxon>Eurotiomycetes</taxon>
        <taxon>Eurotiomycetidae</taxon>
        <taxon>Eurotiales</taxon>
        <taxon>Aspergillaceae</taxon>
        <taxon>Aspergillus</taxon>
        <taxon>Aspergillus subgen. Cremei</taxon>
    </lineage>
</organism>
<keyword evidence="10" id="KW-0539">Nucleus</keyword>
<keyword evidence="4" id="KW-0963">Cytoplasm</keyword>